<protein>
    <submittedName>
        <fullName evidence="2">Rossmann fold nucleotide-binding protein Smf possibly involved in DNA uptake</fullName>
    </submittedName>
</protein>
<reference evidence="2" key="1">
    <citation type="submission" date="2020-02" db="EMBL/GenBank/DDBJ databases">
        <authorList>
            <person name="Meier V. D."/>
        </authorList>
    </citation>
    <scope>NUCLEOTIDE SEQUENCE</scope>
    <source>
        <strain evidence="2">AVDCRST_MAG31</strain>
    </source>
</reference>
<feature type="region of interest" description="Disordered" evidence="1">
    <location>
        <begin position="199"/>
        <end position="285"/>
    </location>
</feature>
<feature type="compositionally biased region" description="Low complexity" evidence="1">
    <location>
        <begin position="47"/>
        <end position="75"/>
    </location>
</feature>
<feature type="compositionally biased region" description="Low complexity" evidence="1">
    <location>
        <begin position="247"/>
        <end position="260"/>
    </location>
</feature>
<dbReference type="EMBL" id="CADCWA010000152">
    <property type="protein sequence ID" value="CAA9525636.1"/>
    <property type="molecule type" value="Genomic_DNA"/>
</dbReference>
<sequence>EGSRPARPHPADPQPEYRAGDLSPAARPLRQRGSGAGRRAGPRRSGPRAGAAAVPRGPGPARGRAGGAARRPLPDGGAGSVPARAGRDGRCAAAADRSGRHPIAGPSAGGDRGRAQRQRRRLPLRPPARLRPGAGRCGGRVRPRPWDRLGGARRSAGQRHRRGDRGRDRCLLPARKRGPAARDVRARAGCRGNAARYRAAGPALPLPQPDHRRAERRHGGGRGGAALRLADHRAAGGRDGAGGDGGPRLAAGPARAGLQRADPRRRYAGPERRGRAGGHPPDRRRRGLAAVAFRPCRRGARHRTGRLRTPPGRGTARPHSVACGRDRALVRPACRCGAAGAARTRPRGPHRSARRRQGVAAAL</sequence>
<name>A0A6J4TKK7_9SPHN</name>
<dbReference type="AlphaFoldDB" id="A0A6J4TKK7"/>
<proteinExistence type="predicted"/>
<feature type="region of interest" description="Disordered" evidence="1">
    <location>
        <begin position="1"/>
        <end position="186"/>
    </location>
</feature>
<feature type="non-terminal residue" evidence="2">
    <location>
        <position position="1"/>
    </location>
</feature>
<feature type="region of interest" description="Disordered" evidence="1">
    <location>
        <begin position="338"/>
        <end position="363"/>
    </location>
</feature>
<gene>
    <name evidence="2" type="ORF">AVDCRST_MAG31-1905</name>
</gene>
<feature type="compositionally biased region" description="Basic residues" evidence="1">
    <location>
        <begin position="344"/>
        <end position="357"/>
    </location>
</feature>
<evidence type="ECO:0000313" key="2">
    <source>
        <dbReference type="EMBL" id="CAA9525636.1"/>
    </source>
</evidence>
<accession>A0A6J4TKK7</accession>
<organism evidence="2">
    <name type="scientific">uncultured Sphingomonas sp</name>
    <dbReference type="NCBI Taxonomy" id="158754"/>
    <lineage>
        <taxon>Bacteria</taxon>
        <taxon>Pseudomonadati</taxon>
        <taxon>Pseudomonadota</taxon>
        <taxon>Alphaproteobacteria</taxon>
        <taxon>Sphingomonadales</taxon>
        <taxon>Sphingomonadaceae</taxon>
        <taxon>Sphingomonas</taxon>
        <taxon>environmental samples</taxon>
    </lineage>
</organism>
<feature type="compositionally biased region" description="Basic and acidic residues" evidence="1">
    <location>
        <begin position="261"/>
        <end position="274"/>
    </location>
</feature>
<feature type="non-terminal residue" evidence="2">
    <location>
        <position position="363"/>
    </location>
</feature>
<evidence type="ECO:0000256" key="1">
    <source>
        <dbReference type="SAM" id="MobiDB-lite"/>
    </source>
</evidence>
<feature type="compositionally biased region" description="Gly residues" evidence="1">
    <location>
        <begin position="237"/>
        <end position="246"/>
    </location>
</feature>